<organism evidence="12 13">
    <name type="scientific">Candidatus Solincola sediminis</name>
    <dbReference type="NCBI Taxonomy" id="1797199"/>
    <lineage>
        <taxon>Bacteria</taxon>
        <taxon>Bacillati</taxon>
        <taxon>Actinomycetota</taxon>
        <taxon>Candidatus Geothermincolia</taxon>
        <taxon>Candidatus Geothermincolales</taxon>
        <taxon>Candidatus Geothermincolaceae</taxon>
        <taxon>Candidatus Solincola</taxon>
    </lineage>
</organism>
<evidence type="ECO:0000313" key="12">
    <source>
        <dbReference type="EMBL" id="OFW56470.1"/>
    </source>
</evidence>
<dbReference type="Gene3D" id="2.30.30.30">
    <property type="match status" value="1"/>
</dbReference>
<comment type="function">
    <text evidence="1 9">One of two assembly initiator proteins, it binds directly to the 5'-end of the 23S rRNA, where it nucleates assembly of the 50S subunit.</text>
</comment>
<dbReference type="InterPro" id="IPR005824">
    <property type="entry name" value="KOW"/>
</dbReference>
<dbReference type="GO" id="GO:0005840">
    <property type="term" value="C:ribosome"/>
    <property type="evidence" value="ECO:0007669"/>
    <property type="project" value="UniProtKB-KW"/>
</dbReference>
<comment type="caution">
    <text evidence="12">The sequence shown here is derived from an EMBL/GenBank/DDBJ whole genome shotgun (WGS) entry which is preliminary data.</text>
</comment>
<comment type="similarity">
    <text evidence="2 9 10">Belongs to the universal ribosomal protein uL24 family.</text>
</comment>
<dbReference type="Proteomes" id="UP000177876">
    <property type="component" value="Unassembled WGS sequence"/>
</dbReference>
<dbReference type="NCBIfam" id="TIGR01079">
    <property type="entry name" value="rplX_bact"/>
    <property type="match status" value="1"/>
</dbReference>
<evidence type="ECO:0000256" key="7">
    <source>
        <dbReference type="ARBA" id="ARBA00035206"/>
    </source>
</evidence>
<reference evidence="12 13" key="1">
    <citation type="journal article" date="2016" name="Nat. Commun.">
        <title>Thousands of microbial genomes shed light on interconnected biogeochemical processes in an aquifer system.</title>
        <authorList>
            <person name="Anantharaman K."/>
            <person name="Brown C.T."/>
            <person name="Hug L.A."/>
            <person name="Sharon I."/>
            <person name="Castelle C.J."/>
            <person name="Probst A.J."/>
            <person name="Thomas B.C."/>
            <person name="Singh A."/>
            <person name="Wilkins M.J."/>
            <person name="Karaoz U."/>
            <person name="Brodie E.L."/>
            <person name="Williams K.H."/>
            <person name="Hubbard S.S."/>
            <person name="Banfield J.F."/>
        </authorList>
    </citation>
    <scope>NUCLEOTIDE SEQUENCE [LARGE SCALE GENOMIC DNA]</scope>
</reference>
<dbReference type="PROSITE" id="PS01108">
    <property type="entry name" value="RIBOSOMAL_L24"/>
    <property type="match status" value="1"/>
</dbReference>
<dbReference type="GO" id="GO:0003735">
    <property type="term" value="F:structural constituent of ribosome"/>
    <property type="evidence" value="ECO:0007669"/>
    <property type="project" value="InterPro"/>
</dbReference>
<dbReference type="InterPro" id="IPR008991">
    <property type="entry name" value="Translation_prot_SH3-like_sf"/>
</dbReference>
<keyword evidence="4 9" id="KW-0694">RNA-binding</keyword>
<gene>
    <name evidence="9" type="primary">rplX</name>
    <name evidence="12" type="ORF">A2Y75_09990</name>
</gene>
<evidence type="ECO:0000256" key="8">
    <source>
        <dbReference type="ARBA" id="ARBA00058688"/>
    </source>
</evidence>
<dbReference type="SUPFAM" id="SSF50104">
    <property type="entry name" value="Translation proteins SH3-like domain"/>
    <property type="match status" value="1"/>
</dbReference>
<evidence type="ECO:0000256" key="9">
    <source>
        <dbReference type="HAMAP-Rule" id="MF_01326"/>
    </source>
</evidence>
<dbReference type="CDD" id="cd06089">
    <property type="entry name" value="KOW_RPL26"/>
    <property type="match status" value="1"/>
</dbReference>
<dbReference type="GO" id="GO:0006412">
    <property type="term" value="P:translation"/>
    <property type="evidence" value="ECO:0007669"/>
    <property type="project" value="UniProtKB-UniRule"/>
</dbReference>
<sequence>MSVAGLKIKKGDRVEVLSGKSKGKQGRVLKSFPGEGRVVVEGVNLMKRHTKPSQENPQGGIVTKEASIDISNVGLICESCNRTVRVGYRFDAEGHKVRVCRQCGADVG</sequence>
<keyword evidence="3 9" id="KW-0699">rRNA-binding</keyword>
<dbReference type="Pfam" id="PF00467">
    <property type="entry name" value="KOW"/>
    <property type="match status" value="1"/>
</dbReference>
<dbReference type="InterPro" id="IPR057264">
    <property type="entry name" value="Ribosomal_uL24_C"/>
</dbReference>
<dbReference type="InterPro" id="IPR041988">
    <property type="entry name" value="Ribosomal_uL24_KOW"/>
</dbReference>
<dbReference type="EMBL" id="MELK01000045">
    <property type="protein sequence ID" value="OFW56470.1"/>
    <property type="molecule type" value="Genomic_DNA"/>
</dbReference>
<comment type="function">
    <text evidence="8 9">One of the proteins that surrounds the polypeptide exit tunnel on the outside of the subunit.</text>
</comment>
<evidence type="ECO:0000256" key="2">
    <source>
        <dbReference type="ARBA" id="ARBA00010618"/>
    </source>
</evidence>
<dbReference type="GO" id="GO:1990904">
    <property type="term" value="C:ribonucleoprotein complex"/>
    <property type="evidence" value="ECO:0007669"/>
    <property type="project" value="UniProtKB-KW"/>
</dbReference>
<dbReference type="FunFam" id="2.30.30.30:FF:000004">
    <property type="entry name" value="50S ribosomal protein L24"/>
    <property type="match status" value="1"/>
</dbReference>
<evidence type="ECO:0000256" key="5">
    <source>
        <dbReference type="ARBA" id="ARBA00022980"/>
    </source>
</evidence>
<dbReference type="InterPro" id="IPR014722">
    <property type="entry name" value="Rib_uL2_dom2"/>
</dbReference>
<evidence type="ECO:0000256" key="1">
    <source>
        <dbReference type="ARBA" id="ARBA00004072"/>
    </source>
</evidence>
<evidence type="ECO:0000313" key="13">
    <source>
        <dbReference type="Proteomes" id="UP000177876"/>
    </source>
</evidence>
<dbReference type="AlphaFoldDB" id="A0A1F2WI03"/>
<evidence type="ECO:0000256" key="3">
    <source>
        <dbReference type="ARBA" id="ARBA00022730"/>
    </source>
</evidence>
<accession>A0A1F2WI03</accession>
<dbReference type="HAMAP" id="MF_01326_B">
    <property type="entry name" value="Ribosomal_uL24_B"/>
    <property type="match status" value="1"/>
</dbReference>
<evidence type="ECO:0000256" key="6">
    <source>
        <dbReference type="ARBA" id="ARBA00023274"/>
    </source>
</evidence>
<evidence type="ECO:0000256" key="4">
    <source>
        <dbReference type="ARBA" id="ARBA00022884"/>
    </source>
</evidence>
<dbReference type="GO" id="GO:0019843">
    <property type="term" value="F:rRNA binding"/>
    <property type="evidence" value="ECO:0007669"/>
    <property type="project" value="UniProtKB-UniRule"/>
</dbReference>
<dbReference type="InterPro" id="IPR005825">
    <property type="entry name" value="Ribosomal_uL24_CS"/>
</dbReference>
<keyword evidence="5 9" id="KW-0689">Ribosomal protein</keyword>
<dbReference type="PANTHER" id="PTHR12903">
    <property type="entry name" value="MITOCHONDRIAL RIBOSOMAL PROTEIN L24"/>
    <property type="match status" value="1"/>
</dbReference>
<keyword evidence="6 9" id="KW-0687">Ribonucleoprotein</keyword>
<proteinExistence type="inferred from homology"/>
<dbReference type="Pfam" id="PF17136">
    <property type="entry name" value="ribosomal_L24"/>
    <property type="match status" value="1"/>
</dbReference>
<dbReference type="STRING" id="1797197.A2Y75_09990"/>
<evidence type="ECO:0000259" key="11">
    <source>
        <dbReference type="SMART" id="SM00739"/>
    </source>
</evidence>
<dbReference type="InterPro" id="IPR003256">
    <property type="entry name" value="Ribosomal_uL24"/>
</dbReference>
<evidence type="ECO:0000256" key="10">
    <source>
        <dbReference type="RuleBase" id="RU003477"/>
    </source>
</evidence>
<feature type="domain" description="KOW" evidence="11">
    <location>
        <begin position="7"/>
        <end position="34"/>
    </location>
</feature>
<protein>
    <recommendedName>
        <fullName evidence="7 9">Large ribosomal subunit protein uL24</fullName>
    </recommendedName>
</protein>
<name>A0A1F2WI03_9ACTN</name>
<comment type="subunit">
    <text evidence="9">Part of the 50S ribosomal subunit.</text>
</comment>
<dbReference type="SMART" id="SM00739">
    <property type="entry name" value="KOW"/>
    <property type="match status" value="1"/>
</dbReference>